<evidence type="ECO:0000256" key="1">
    <source>
        <dbReference type="SAM" id="MobiDB-lite"/>
    </source>
</evidence>
<evidence type="ECO:0000313" key="4">
    <source>
        <dbReference type="Proteomes" id="UP000664203"/>
    </source>
</evidence>
<organism evidence="3 4">
    <name type="scientific">Alectoria fallacina</name>
    <dbReference type="NCBI Taxonomy" id="1903189"/>
    <lineage>
        <taxon>Eukaryota</taxon>
        <taxon>Fungi</taxon>
        <taxon>Dikarya</taxon>
        <taxon>Ascomycota</taxon>
        <taxon>Pezizomycotina</taxon>
        <taxon>Lecanoromycetes</taxon>
        <taxon>OSLEUM clade</taxon>
        <taxon>Lecanoromycetidae</taxon>
        <taxon>Lecanorales</taxon>
        <taxon>Lecanorineae</taxon>
        <taxon>Parmeliaceae</taxon>
        <taxon>Alectoria</taxon>
    </lineage>
</organism>
<evidence type="ECO:0000256" key="2">
    <source>
        <dbReference type="SAM" id="Phobius"/>
    </source>
</evidence>
<feature type="compositionally biased region" description="Basic and acidic residues" evidence="1">
    <location>
        <begin position="463"/>
        <end position="472"/>
    </location>
</feature>
<feature type="compositionally biased region" description="Acidic residues" evidence="1">
    <location>
        <begin position="49"/>
        <end position="58"/>
    </location>
</feature>
<keyword evidence="2" id="KW-0472">Membrane</keyword>
<sequence length="572" mass="63766">MSTILSKSASIEHASSGLDRASFNVYDKPDRHIIAPLQKHGPSLSSNDSDGDDIDGDQGEASTSPRSFANVRRVSAKVKSKVKTKTHSILHTSHQQHGAPQLPTAPTLAPGPIHDRDDDRLFHPVPEHTGPNVKDLLRNPVDTVSSLVSGASGAKMADVMDNQVIAHGADVNLVRVYDRVADASNKEERQSALEELDELKKARQDQYVRWTMDRHVLKVRRVPPFNSQRPQRKDFKMGDQKEEGQINWAMYSQHLAHFYARQYGDQYIDDSPTLPSANEDAINTCLERLIMTSTPYQVVLMKIRHIYRWDDPMETGVYLGSYLFLWAIGHLAGAALLGLMWLVLRRHFYPPTTEDLKVTIGRSEDIDQTATSLTQLIEQHGSRGWVEALIKELGPRSLLAIADMADTLEINGTYSKFTAFAPSALTPTLTLLIVAEWAIARLQVEARHSADAMPQKSVGKDMGPSDKEDTCSKVDDETEHAIDIGKYHCTCQSHHGNLYVSSNGAHYVTAVRSTLLWELRYQNCKTIRKQSDSGLVFELMDGSQFKVMGLALRNEVFTQIIGFSGLAWQVTG</sequence>
<feature type="region of interest" description="Disordered" evidence="1">
    <location>
        <begin position="453"/>
        <end position="472"/>
    </location>
</feature>
<protein>
    <submittedName>
        <fullName evidence="3">Uncharacterized protein</fullName>
    </submittedName>
</protein>
<name>A0A8H3FHU8_9LECA</name>
<keyword evidence="4" id="KW-1185">Reference proteome</keyword>
<gene>
    <name evidence="3" type="ORF">ALECFALPRED_003400</name>
</gene>
<dbReference type="Proteomes" id="UP000664203">
    <property type="component" value="Unassembled WGS sequence"/>
</dbReference>
<dbReference type="OrthoDB" id="1708389at2759"/>
<keyword evidence="2" id="KW-1133">Transmembrane helix</keyword>
<dbReference type="EMBL" id="CAJPDR010000212">
    <property type="protein sequence ID" value="CAF9926246.1"/>
    <property type="molecule type" value="Genomic_DNA"/>
</dbReference>
<keyword evidence="2" id="KW-0812">Transmembrane</keyword>
<proteinExistence type="predicted"/>
<evidence type="ECO:0000313" key="3">
    <source>
        <dbReference type="EMBL" id="CAF9926246.1"/>
    </source>
</evidence>
<feature type="region of interest" description="Disordered" evidence="1">
    <location>
        <begin position="1"/>
        <end position="119"/>
    </location>
</feature>
<reference evidence="3" key="1">
    <citation type="submission" date="2021-03" db="EMBL/GenBank/DDBJ databases">
        <authorList>
            <person name="Tagirdzhanova G."/>
        </authorList>
    </citation>
    <scope>NUCLEOTIDE SEQUENCE</scope>
</reference>
<accession>A0A8H3FHU8</accession>
<comment type="caution">
    <text evidence="3">The sequence shown here is derived from an EMBL/GenBank/DDBJ whole genome shotgun (WGS) entry which is preliminary data.</text>
</comment>
<feature type="compositionally biased region" description="Basic residues" evidence="1">
    <location>
        <begin position="74"/>
        <end position="88"/>
    </location>
</feature>
<feature type="compositionally biased region" description="Low complexity" evidence="1">
    <location>
        <begin position="98"/>
        <end position="112"/>
    </location>
</feature>
<feature type="transmembrane region" description="Helical" evidence="2">
    <location>
        <begin position="323"/>
        <end position="344"/>
    </location>
</feature>
<dbReference type="AlphaFoldDB" id="A0A8H3FHU8"/>